<dbReference type="PANTHER" id="PTHR43133">
    <property type="entry name" value="RNA POLYMERASE ECF-TYPE SIGMA FACTO"/>
    <property type="match status" value="1"/>
</dbReference>
<dbReference type="InterPro" id="IPR013249">
    <property type="entry name" value="RNA_pol_sigma70_r4_t2"/>
</dbReference>
<comment type="similarity">
    <text evidence="1">Belongs to the sigma-70 factor family. ECF subfamily.</text>
</comment>
<dbReference type="Gene3D" id="1.10.1740.10">
    <property type="match status" value="1"/>
</dbReference>
<keyword evidence="2" id="KW-0805">Transcription regulation</keyword>
<reference evidence="8 9" key="1">
    <citation type="submission" date="2018-03" db="EMBL/GenBank/DDBJ databases">
        <title>Draft Genome Sequences of the Obligatory Marine Myxobacteria Enhygromyxa salina SWB005.</title>
        <authorList>
            <person name="Poehlein A."/>
            <person name="Moghaddam J.A."/>
            <person name="Harms H."/>
            <person name="Alanjari M."/>
            <person name="Koenig G.M."/>
            <person name="Daniel R."/>
            <person name="Schaeberle T.F."/>
        </authorList>
    </citation>
    <scope>NUCLEOTIDE SEQUENCE [LARGE SCALE GENOMIC DNA]</scope>
    <source>
        <strain evidence="8 9">SWB005</strain>
    </source>
</reference>
<dbReference type="InterPro" id="IPR013325">
    <property type="entry name" value="RNA_pol_sigma_r2"/>
</dbReference>
<dbReference type="AlphaFoldDB" id="A0A2S9YE88"/>
<dbReference type="InterPro" id="IPR007627">
    <property type="entry name" value="RNA_pol_sigma70_r2"/>
</dbReference>
<gene>
    <name evidence="8" type="ORF">ENSA5_16210</name>
</gene>
<protein>
    <submittedName>
        <fullName evidence="8">RNA polymerase sigma factor RpoE</fullName>
    </submittedName>
</protein>
<feature type="domain" description="RNA polymerase sigma-70 region 2" evidence="6">
    <location>
        <begin position="59"/>
        <end position="130"/>
    </location>
</feature>
<dbReference type="Proteomes" id="UP000237968">
    <property type="component" value="Unassembled WGS sequence"/>
</dbReference>
<dbReference type="Pfam" id="PF04542">
    <property type="entry name" value="Sigma70_r2"/>
    <property type="match status" value="1"/>
</dbReference>
<dbReference type="GO" id="GO:0003677">
    <property type="term" value="F:DNA binding"/>
    <property type="evidence" value="ECO:0007669"/>
    <property type="project" value="UniProtKB-KW"/>
</dbReference>
<evidence type="ECO:0000259" key="6">
    <source>
        <dbReference type="Pfam" id="PF04542"/>
    </source>
</evidence>
<dbReference type="SUPFAM" id="SSF88659">
    <property type="entry name" value="Sigma3 and sigma4 domains of RNA polymerase sigma factors"/>
    <property type="match status" value="1"/>
</dbReference>
<sequence length="237" mass="27199">MYTSRTRQICGDQYRKFAGSGTILCPLVQVASCPCCDIVPIMKLDELIHAARAGDPRAYKELGRWLNRELRAFFSNNFSDTEIDDLVQQTCEDTLKKLDTFESSDANEFRKWVLKAASFEAKTKTRERHREWARRRALHARAVTPKLSPTSSLYEREWREAFARCLAQLPEHERQAVQHWLDGGDDAELAERAGISVKTVWTRRHRGRNRLGELLKLALRTPILQSSPSSPSSSPRN</sequence>
<dbReference type="EMBL" id="PVNK01000086">
    <property type="protein sequence ID" value="PRQ03415.1"/>
    <property type="molecule type" value="Genomic_DNA"/>
</dbReference>
<dbReference type="GO" id="GO:0016987">
    <property type="term" value="F:sigma factor activity"/>
    <property type="evidence" value="ECO:0007669"/>
    <property type="project" value="UniProtKB-KW"/>
</dbReference>
<dbReference type="InterPro" id="IPR039425">
    <property type="entry name" value="RNA_pol_sigma-70-like"/>
</dbReference>
<dbReference type="GO" id="GO:0006352">
    <property type="term" value="P:DNA-templated transcription initiation"/>
    <property type="evidence" value="ECO:0007669"/>
    <property type="project" value="InterPro"/>
</dbReference>
<dbReference type="Pfam" id="PF08281">
    <property type="entry name" value="Sigma70_r4_2"/>
    <property type="match status" value="1"/>
</dbReference>
<accession>A0A2S9YE88</accession>
<dbReference type="PANTHER" id="PTHR43133:SF8">
    <property type="entry name" value="RNA POLYMERASE SIGMA FACTOR HI_1459-RELATED"/>
    <property type="match status" value="1"/>
</dbReference>
<keyword evidence="4" id="KW-0238">DNA-binding</keyword>
<evidence type="ECO:0000313" key="8">
    <source>
        <dbReference type="EMBL" id="PRQ03415.1"/>
    </source>
</evidence>
<dbReference type="NCBIfam" id="TIGR02937">
    <property type="entry name" value="sigma70-ECF"/>
    <property type="match status" value="1"/>
</dbReference>
<evidence type="ECO:0000256" key="2">
    <source>
        <dbReference type="ARBA" id="ARBA00023015"/>
    </source>
</evidence>
<dbReference type="InterPro" id="IPR013324">
    <property type="entry name" value="RNA_pol_sigma_r3/r4-like"/>
</dbReference>
<evidence type="ECO:0000313" key="9">
    <source>
        <dbReference type="Proteomes" id="UP000237968"/>
    </source>
</evidence>
<name>A0A2S9YE88_9BACT</name>
<evidence type="ECO:0000256" key="3">
    <source>
        <dbReference type="ARBA" id="ARBA00023082"/>
    </source>
</evidence>
<evidence type="ECO:0000256" key="4">
    <source>
        <dbReference type="ARBA" id="ARBA00023125"/>
    </source>
</evidence>
<proteinExistence type="inferred from homology"/>
<feature type="domain" description="RNA polymerase sigma factor 70 region 4 type 2" evidence="7">
    <location>
        <begin position="160"/>
        <end position="211"/>
    </location>
</feature>
<evidence type="ECO:0000256" key="5">
    <source>
        <dbReference type="ARBA" id="ARBA00023163"/>
    </source>
</evidence>
<evidence type="ECO:0000256" key="1">
    <source>
        <dbReference type="ARBA" id="ARBA00010641"/>
    </source>
</evidence>
<keyword evidence="3" id="KW-0731">Sigma factor</keyword>
<dbReference type="InterPro" id="IPR036388">
    <property type="entry name" value="WH-like_DNA-bd_sf"/>
</dbReference>
<dbReference type="InterPro" id="IPR014284">
    <property type="entry name" value="RNA_pol_sigma-70_dom"/>
</dbReference>
<evidence type="ECO:0000259" key="7">
    <source>
        <dbReference type="Pfam" id="PF08281"/>
    </source>
</evidence>
<comment type="caution">
    <text evidence="8">The sequence shown here is derived from an EMBL/GenBank/DDBJ whole genome shotgun (WGS) entry which is preliminary data.</text>
</comment>
<keyword evidence="9" id="KW-1185">Reference proteome</keyword>
<keyword evidence="5" id="KW-0804">Transcription</keyword>
<dbReference type="SUPFAM" id="SSF88946">
    <property type="entry name" value="Sigma2 domain of RNA polymerase sigma factors"/>
    <property type="match status" value="1"/>
</dbReference>
<dbReference type="Gene3D" id="1.10.10.10">
    <property type="entry name" value="Winged helix-like DNA-binding domain superfamily/Winged helix DNA-binding domain"/>
    <property type="match status" value="1"/>
</dbReference>
<dbReference type="OrthoDB" id="265297at2"/>
<organism evidence="8 9">
    <name type="scientific">Enhygromyxa salina</name>
    <dbReference type="NCBI Taxonomy" id="215803"/>
    <lineage>
        <taxon>Bacteria</taxon>
        <taxon>Pseudomonadati</taxon>
        <taxon>Myxococcota</taxon>
        <taxon>Polyangia</taxon>
        <taxon>Nannocystales</taxon>
        <taxon>Nannocystaceae</taxon>
        <taxon>Enhygromyxa</taxon>
    </lineage>
</organism>